<dbReference type="PIRSF" id="PIRSF011396">
    <property type="entry name" value="Trp_halogenase"/>
    <property type="match status" value="1"/>
</dbReference>
<dbReference type="EMBL" id="GL883077">
    <property type="protein sequence ID" value="EGF91725.1"/>
    <property type="molecule type" value="Genomic_DNA"/>
</dbReference>
<dbReference type="InterPro" id="IPR036188">
    <property type="entry name" value="FAD/NAD-bd_sf"/>
</dbReference>
<evidence type="ECO:0000313" key="4">
    <source>
        <dbReference type="Proteomes" id="UP000006512"/>
    </source>
</evidence>
<dbReference type="eggNOG" id="COG0446">
    <property type="taxonomic scope" value="Bacteria"/>
</dbReference>
<dbReference type="InterPro" id="IPR006905">
    <property type="entry name" value="Flavin_halogenase"/>
</dbReference>
<sequence length="499" mass="55871">MVRKVVVVGGGTAGWMAAAALGKALGTRLDITLIESDDIGTVGVGEATIPSIQEFNQMLGIDENEFLRAVNGTFKLGIRFIDWKAPGSEYFHPFGVYGIDMGVNFTHHWMRYRKAGGNADFGLFNPQTMAARSHRFGRMAEINPKAPRVNYAFHFDATLYARFLRRFCEGLGVVRHEGKITHVNQDPNSGDITSVALEDGRVMAGDLFIDCSGFRGLLIEQTLKSGYEDWSKWLPCNRAAAVPCDKVGPATPYTTSTAREAGWQWRIPLQHRTGNGYVFSSDYISEDDASTLLLQRLDGKAQAEPRIIRFLTGHRKQMWNRNVIAMGLASGFLEPLESTSIFLVQEAIVTLIKYFPKDGILPSQRACFNRDLLAAYDNVKDFLIAHYKVTTRDDTPFWAYVKNMDIPESLKFRLEAFAQNNQCLVQGDELFKEASWFAVLVGQGMEPDSYNPLADVMAEDEFRWRIDRLREGTAGLASTMPSHESYIARTCPSLQRVAV</sequence>
<dbReference type="SUPFAM" id="SSF51905">
    <property type="entry name" value="FAD/NAD(P)-binding domain"/>
    <property type="match status" value="1"/>
</dbReference>
<feature type="binding site" evidence="2">
    <location>
        <position position="337"/>
    </location>
    <ligand>
        <name>FAD</name>
        <dbReference type="ChEBI" id="CHEBI:57692"/>
    </ligand>
</feature>
<dbReference type="InterPro" id="IPR033856">
    <property type="entry name" value="Trp_halogen"/>
</dbReference>
<gene>
    <name evidence="3" type="ORF">ABI_01550</name>
</gene>
<dbReference type="STRING" id="715226.ABI_01550"/>
<evidence type="ECO:0000256" key="2">
    <source>
        <dbReference type="PIRSR" id="PIRSR011396-2"/>
    </source>
</evidence>
<dbReference type="Pfam" id="PF04820">
    <property type="entry name" value="Trp_halogenase"/>
    <property type="match status" value="1"/>
</dbReference>
<feature type="binding site" evidence="2">
    <location>
        <position position="328"/>
    </location>
    <ligand>
        <name>FAD</name>
        <dbReference type="ChEBI" id="CHEBI:57692"/>
    </ligand>
</feature>
<keyword evidence="4" id="KW-1185">Reference proteome</keyword>
<dbReference type="Gene3D" id="3.50.50.60">
    <property type="entry name" value="FAD/NAD(P)-binding domain"/>
    <property type="match status" value="1"/>
</dbReference>
<feature type="binding site" evidence="2">
    <location>
        <position position="75"/>
    </location>
    <ligand>
        <name>7-chloro-L-tryptophan</name>
        <dbReference type="ChEBI" id="CHEBI:58713"/>
    </ligand>
</feature>
<dbReference type="GO" id="GO:0004497">
    <property type="term" value="F:monooxygenase activity"/>
    <property type="evidence" value="ECO:0007669"/>
    <property type="project" value="InterPro"/>
</dbReference>
<dbReference type="InterPro" id="IPR050816">
    <property type="entry name" value="Flavin-dep_Halogenase_NPB"/>
</dbReference>
<dbReference type="PANTHER" id="PTHR43747">
    <property type="entry name" value="FAD-BINDING PROTEIN"/>
    <property type="match status" value="1"/>
</dbReference>
<dbReference type="PANTHER" id="PTHR43747:SF4">
    <property type="entry name" value="FLAVIN-DEPENDENT TRYPTOPHAN HALOGENASE"/>
    <property type="match status" value="1"/>
</dbReference>
<dbReference type="HOGENOM" id="CLU_022247_1_0_5"/>
<dbReference type="AlphaFoldDB" id="F4QI87"/>
<evidence type="ECO:0000313" key="3">
    <source>
        <dbReference type="EMBL" id="EGF91725.1"/>
    </source>
</evidence>
<feature type="active site" evidence="1">
    <location>
        <position position="75"/>
    </location>
</feature>
<protein>
    <submittedName>
        <fullName evidence="3">Tryptophan halogenase PrnA</fullName>
    </submittedName>
</protein>
<keyword evidence="2" id="KW-0274">FAD</keyword>
<proteinExistence type="predicted"/>
<keyword evidence="2" id="KW-0285">Flavoprotein</keyword>
<feature type="binding site" evidence="2">
    <location>
        <begin position="10"/>
        <end position="13"/>
    </location>
    <ligand>
        <name>FAD</name>
        <dbReference type="ChEBI" id="CHEBI:57692"/>
    </ligand>
</feature>
<organism evidence="3 4">
    <name type="scientific">Asticcacaulis biprosthecium C19</name>
    <dbReference type="NCBI Taxonomy" id="715226"/>
    <lineage>
        <taxon>Bacteria</taxon>
        <taxon>Pseudomonadati</taxon>
        <taxon>Pseudomonadota</taxon>
        <taxon>Alphaproteobacteria</taxon>
        <taxon>Caulobacterales</taxon>
        <taxon>Caulobacteraceae</taxon>
        <taxon>Asticcacaulis</taxon>
    </lineage>
</organism>
<reference evidence="4" key="1">
    <citation type="submission" date="2011-03" db="EMBL/GenBank/DDBJ databases">
        <title>Draft genome sequence of Brevundimonas diminuta.</title>
        <authorList>
            <person name="Brown P.J.B."/>
            <person name="Buechlein A."/>
            <person name="Hemmerich C."/>
            <person name="Brun Y.V."/>
        </authorList>
    </citation>
    <scope>NUCLEOTIDE SEQUENCE [LARGE SCALE GENOMIC DNA]</scope>
    <source>
        <strain evidence="4">C19</strain>
    </source>
</reference>
<name>F4QI87_9CAUL</name>
<feature type="binding site" evidence="2">
    <location>
        <position position="341"/>
    </location>
    <ligand>
        <name>FAD</name>
        <dbReference type="ChEBI" id="CHEBI:57692"/>
    </ligand>
</feature>
<accession>F4QI87</accession>
<dbReference type="GO" id="GO:0000166">
    <property type="term" value="F:nucleotide binding"/>
    <property type="evidence" value="ECO:0007669"/>
    <property type="project" value="UniProtKB-KW"/>
</dbReference>
<evidence type="ECO:0000256" key="1">
    <source>
        <dbReference type="PIRSR" id="PIRSR011396-1"/>
    </source>
</evidence>
<dbReference type="Proteomes" id="UP000006512">
    <property type="component" value="Unassembled WGS sequence"/>
</dbReference>
<dbReference type="OrthoDB" id="5695497at2"/>
<keyword evidence="2" id="KW-0547">Nucleotide-binding</keyword>
<dbReference type="RefSeq" id="WP_006270888.1">
    <property type="nucleotide sequence ID" value="NZ_GL883077.1"/>
</dbReference>